<evidence type="ECO:0000313" key="11">
    <source>
        <dbReference type="EMBL" id="KAH7637048.1"/>
    </source>
</evidence>
<dbReference type="Gene3D" id="3.40.190.10">
    <property type="entry name" value="Periplasmic binding protein-like II"/>
    <property type="match status" value="2"/>
</dbReference>
<dbReference type="EMBL" id="ASGP02000004">
    <property type="protein sequence ID" value="KAH9510810.1"/>
    <property type="molecule type" value="Genomic_DNA"/>
</dbReference>
<comment type="cofactor">
    <cofactor evidence="1">
        <name>dipyrromethane</name>
        <dbReference type="ChEBI" id="CHEBI:60342"/>
    </cofactor>
</comment>
<dbReference type="PIRSF" id="PIRSF001438">
    <property type="entry name" value="4pyrrol_synth_OHMeBilane_synth"/>
    <property type="match status" value="1"/>
</dbReference>
<reference evidence="12" key="4">
    <citation type="journal article" date="2022" name="Res Sq">
        <title>Comparative Genomics Reveals Insights into the Divergent Evolution of Astigmatic Mites and Household Pest Adaptations.</title>
        <authorList>
            <person name="Xiong Q."/>
            <person name="Wan A.T.-Y."/>
            <person name="Liu X.-Y."/>
            <person name="Fung C.S.-H."/>
            <person name="Xiao X."/>
            <person name="Malainual N."/>
            <person name="Hou J."/>
            <person name="Wang L."/>
            <person name="Wang M."/>
            <person name="Yang K."/>
            <person name="Cui Y."/>
            <person name="Leung E."/>
            <person name="Nong W."/>
            <person name="Shin S.-K."/>
            <person name="Au S."/>
            <person name="Jeong K.Y."/>
            <person name="Chew F.T."/>
            <person name="Hui J."/>
            <person name="Leung T.F."/>
            <person name="Tungtrongchitr A."/>
            <person name="Zhong N."/>
            <person name="Liu Z."/>
            <person name="Tsui S."/>
        </authorList>
    </citation>
    <scope>NUCLEOTIDE SEQUENCE</scope>
    <source>
        <strain evidence="12">Derf</strain>
        <tissue evidence="12">Whole organism</tissue>
    </source>
</reference>
<organism evidence="12 13">
    <name type="scientific">Dermatophagoides farinae</name>
    <name type="common">American house dust mite</name>
    <dbReference type="NCBI Taxonomy" id="6954"/>
    <lineage>
        <taxon>Eukaryota</taxon>
        <taxon>Metazoa</taxon>
        <taxon>Ecdysozoa</taxon>
        <taxon>Arthropoda</taxon>
        <taxon>Chelicerata</taxon>
        <taxon>Arachnida</taxon>
        <taxon>Acari</taxon>
        <taxon>Acariformes</taxon>
        <taxon>Sarcoptiformes</taxon>
        <taxon>Astigmata</taxon>
        <taxon>Psoroptidia</taxon>
        <taxon>Analgoidea</taxon>
        <taxon>Pyroglyphidae</taxon>
        <taxon>Dermatophagoidinae</taxon>
        <taxon>Dermatophagoides</taxon>
    </lineage>
</organism>
<evidence type="ECO:0000256" key="2">
    <source>
        <dbReference type="ARBA" id="ARBA00002869"/>
    </source>
</evidence>
<reference evidence="12" key="1">
    <citation type="submission" date="2013-05" db="EMBL/GenBank/DDBJ databases">
        <authorList>
            <person name="Yim A.K.Y."/>
            <person name="Chan T.F."/>
            <person name="Ji K.M."/>
            <person name="Liu X.Y."/>
            <person name="Zhou J.W."/>
            <person name="Li R.Q."/>
            <person name="Yang K.Y."/>
            <person name="Li J."/>
            <person name="Li M."/>
            <person name="Law P.T.W."/>
            <person name="Wu Y.L."/>
            <person name="Cai Z.L."/>
            <person name="Qin H."/>
            <person name="Bao Y."/>
            <person name="Leung R.K.K."/>
            <person name="Ng P.K.S."/>
            <person name="Zou J."/>
            <person name="Zhong X.J."/>
            <person name="Ran P.X."/>
            <person name="Zhong N.S."/>
            <person name="Liu Z.G."/>
            <person name="Tsui S.K.W."/>
        </authorList>
    </citation>
    <scope>NUCLEOTIDE SEQUENCE</scope>
    <source>
        <strain evidence="12">Derf</strain>
        <tissue evidence="12">Whole organism</tissue>
    </source>
</reference>
<dbReference type="InterPro" id="IPR000860">
    <property type="entry name" value="HemC"/>
</dbReference>
<comment type="pathway">
    <text evidence="3">Porphyrin-containing compound metabolism; protoporphyrin-IX biosynthesis; coproporphyrinogen-III from 5-aminolevulinate: step 2/4.</text>
</comment>
<name>A0A922HUT6_DERFA</name>
<gene>
    <name evidence="12" type="ORF">DERF_009316</name>
    <name evidence="11" type="ORF">HUG17_7254</name>
</gene>
<dbReference type="InterPro" id="IPR036803">
    <property type="entry name" value="Porphobilinogen_deaminase_C_sf"/>
</dbReference>
<proteinExistence type="inferred from homology"/>
<evidence type="ECO:0000256" key="8">
    <source>
        <dbReference type="ARBA" id="ARBA00033064"/>
    </source>
</evidence>
<evidence type="ECO:0000256" key="7">
    <source>
        <dbReference type="ARBA" id="ARBA00023244"/>
    </source>
</evidence>
<dbReference type="Proteomes" id="UP000790347">
    <property type="component" value="Unassembled WGS sequence"/>
</dbReference>
<evidence type="ECO:0000256" key="4">
    <source>
        <dbReference type="ARBA" id="ARBA00005638"/>
    </source>
</evidence>
<comment type="similarity">
    <text evidence="4">Belongs to the HMBS family.</text>
</comment>
<evidence type="ECO:0000256" key="5">
    <source>
        <dbReference type="ARBA" id="ARBA00012655"/>
    </source>
</evidence>
<evidence type="ECO:0000256" key="3">
    <source>
        <dbReference type="ARBA" id="ARBA00004735"/>
    </source>
</evidence>
<feature type="domain" description="Porphobilinogen deaminase C-terminal" evidence="10">
    <location>
        <begin position="257"/>
        <end position="311"/>
    </location>
</feature>
<evidence type="ECO:0000256" key="6">
    <source>
        <dbReference type="ARBA" id="ARBA00022679"/>
    </source>
</evidence>
<dbReference type="AlphaFoldDB" id="A0A922HUT6"/>
<evidence type="ECO:0000259" key="10">
    <source>
        <dbReference type="Pfam" id="PF03900"/>
    </source>
</evidence>
<evidence type="ECO:0000256" key="1">
    <source>
        <dbReference type="ARBA" id="ARBA00001916"/>
    </source>
</evidence>
<reference evidence="11" key="2">
    <citation type="submission" date="2020-06" db="EMBL/GenBank/DDBJ databases">
        <authorList>
            <person name="Ji K."/>
            <person name="Li J."/>
        </authorList>
    </citation>
    <scope>NUCLEOTIDE SEQUENCE</scope>
    <source>
        <strain evidence="11">JKM2019</strain>
        <tissue evidence="11">Whole body</tissue>
    </source>
</reference>
<keyword evidence="6" id="KW-0808">Transferase</keyword>
<feature type="domain" description="Porphobilinogen deaminase N-terminal" evidence="9">
    <location>
        <begin position="19"/>
        <end position="244"/>
    </location>
</feature>
<dbReference type="PROSITE" id="PS00533">
    <property type="entry name" value="PORPHOBILINOGEN_DEAM"/>
    <property type="match status" value="1"/>
</dbReference>
<sequence length="373" mass="42031">MSSEKSISFEKSTKAPTLLTIGSRKSRLAMIQTNMVIDALKRHYPECEFVVKNIDTTGDNILDRPLAKIGEKALFTRELEEELLRGTIDMIVHSLKDMPTTLPDRCCIGAIMAREDPSDSLVLRKDLIHMLKTGPNLNMEYIMNDCSKCVQTFGTSSLRRIAQLRNSSPNVVIKDVRGNLNTRLDKLDNHPKHGYDCLVLATAGLIRGGFHDRISLRLTHGNWYHAVSQGALGVECLSDDYRMQQILFPLVDSRTVFECTSERVLMKCLEGGCSVPIGVQTIWSNADRWLLTLKAKVLTIDGKESVQGEQTEDLDNQNFPINETFELSDFTDIRIEGIDNQFECRLKNSVRLGRSVAKQLIDMGVKNILKRSQ</sequence>
<dbReference type="Gene3D" id="3.30.160.40">
    <property type="entry name" value="Porphobilinogen deaminase, C-terminal domain"/>
    <property type="match status" value="1"/>
</dbReference>
<keyword evidence="13" id="KW-1185">Reference proteome</keyword>
<protein>
    <recommendedName>
        <fullName evidence="5">hydroxymethylbilane synthase</fullName>
        <ecNumber evidence="5">2.5.1.61</ecNumber>
    </recommendedName>
    <alternativeName>
        <fullName evidence="8">Hydroxymethylbilane synthase</fullName>
    </alternativeName>
</protein>
<dbReference type="Pfam" id="PF01379">
    <property type="entry name" value="Porphobil_deam"/>
    <property type="match status" value="1"/>
</dbReference>
<dbReference type="Pfam" id="PF03900">
    <property type="entry name" value="Porphobil_deamC"/>
    <property type="match status" value="1"/>
</dbReference>
<dbReference type="InterPro" id="IPR022419">
    <property type="entry name" value="Porphobilin_deaminase_cofac_BS"/>
</dbReference>
<dbReference type="OrthoDB" id="564646at2759"/>
<dbReference type="EC" id="2.5.1.61" evidence="5"/>
<dbReference type="FunFam" id="3.40.190.10:FF:000004">
    <property type="entry name" value="Porphobilinogen deaminase"/>
    <property type="match status" value="1"/>
</dbReference>
<dbReference type="InterPro" id="IPR022418">
    <property type="entry name" value="Porphobilinogen_deaminase_C"/>
</dbReference>
<dbReference type="GO" id="GO:0004418">
    <property type="term" value="F:hydroxymethylbilane synthase activity"/>
    <property type="evidence" value="ECO:0007669"/>
    <property type="project" value="UniProtKB-EC"/>
</dbReference>
<comment type="caution">
    <text evidence="12">The sequence shown here is derived from an EMBL/GenBank/DDBJ whole genome shotgun (WGS) entry which is preliminary data.</text>
</comment>
<evidence type="ECO:0000259" key="9">
    <source>
        <dbReference type="Pfam" id="PF01379"/>
    </source>
</evidence>
<dbReference type="SUPFAM" id="SSF54782">
    <property type="entry name" value="Porphobilinogen deaminase (hydroxymethylbilane synthase), C-terminal domain"/>
    <property type="match status" value="1"/>
</dbReference>
<dbReference type="InterPro" id="IPR022417">
    <property type="entry name" value="Porphobilin_deaminase_N"/>
</dbReference>
<dbReference type="GO" id="GO:0005737">
    <property type="term" value="C:cytoplasm"/>
    <property type="evidence" value="ECO:0007669"/>
    <property type="project" value="TreeGrafter"/>
</dbReference>
<evidence type="ECO:0000313" key="12">
    <source>
        <dbReference type="EMBL" id="KAH9510810.1"/>
    </source>
</evidence>
<accession>A0A922HUT6</accession>
<dbReference type="PRINTS" id="PR00151">
    <property type="entry name" value="PORPHBDMNASE"/>
</dbReference>
<dbReference type="NCBIfam" id="TIGR00212">
    <property type="entry name" value="hemC"/>
    <property type="match status" value="1"/>
</dbReference>
<keyword evidence="7" id="KW-0627">Porphyrin biosynthesis</keyword>
<dbReference type="GO" id="GO:0006783">
    <property type="term" value="P:heme biosynthetic process"/>
    <property type="evidence" value="ECO:0007669"/>
    <property type="project" value="TreeGrafter"/>
</dbReference>
<dbReference type="PANTHER" id="PTHR11557:SF0">
    <property type="entry name" value="PORPHOBILINOGEN DEAMINASE"/>
    <property type="match status" value="1"/>
</dbReference>
<dbReference type="Proteomes" id="UP000828236">
    <property type="component" value="Unassembled WGS sequence"/>
</dbReference>
<evidence type="ECO:0000313" key="13">
    <source>
        <dbReference type="Proteomes" id="UP000790347"/>
    </source>
</evidence>
<reference evidence="11" key="3">
    <citation type="journal article" date="2021" name="World Allergy Organ. J.">
        <title>Chromosome-level assembly of Dermatophagoides farinae genome and transcriptome reveals two novel allergens Der f 37 and Der f 39.</title>
        <authorList>
            <person name="Chen J."/>
            <person name="Cai Z."/>
            <person name="Fan D."/>
            <person name="Hu J."/>
            <person name="Hou Y."/>
            <person name="He Y."/>
            <person name="Zhang Z."/>
            <person name="Zhao Z."/>
            <person name="Gao P."/>
            <person name="Hu W."/>
            <person name="Sun J."/>
            <person name="Li J."/>
            <person name="Ji K."/>
        </authorList>
    </citation>
    <scope>NUCLEOTIDE SEQUENCE</scope>
    <source>
        <strain evidence="11">JKM2019</strain>
    </source>
</reference>
<dbReference type="PANTHER" id="PTHR11557">
    <property type="entry name" value="PORPHOBILINOGEN DEAMINASE"/>
    <property type="match status" value="1"/>
</dbReference>
<comment type="function">
    <text evidence="2">Tetrapolymerization of the monopyrrole PBG into the hydroxymethylbilane pre-uroporphyrinogen in several discrete steps.</text>
</comment>
<dbReference type="EMBL" id="SDOV01000009">
    <property type="protein sequence ID" value="KAH7637048.1"/>
    <property type="molecule type" value="Genomic_DNA"/>
</dbReference>
<dbReference type="SUPFAM" id="SSF53850">
    <property type="entry name" value="Periplasmic binding protein-like II"/>
    <property type="match status" value="1"/>
</dbReference>